<sequence>MRSSHRLQYVPPSRSDTPAQRWPLLACLALLLIMGASFAWQLQQHLQTLQSPAKQAISPRLHNAAGNPDITFLARLFGNAPNPASTSQPTRLKLRLEGSFVQADPAGSSAIIRHQDKSRRYRVGDEITPGVILQHIAPLEVRLLRQGHLETLAFRPAGHALQAVAERRSEPSPDSPPDTEQALQDLHADDLARLQERMNSLREQLQLDNSTPPNQPSTDAP</sequence>
<evidence type="ECO:0000256" key="7">
    <source>
        <dbReference type="ARBA" id="ARBA00022989"/>
    </source>
</evidence>
<evidence type="ECO:0000256" key="1">
    <source>
        <dbReference type="ARBA" id="ARBA00004533"/>
    </source>
</evidence>
<dbReference type="GO" id="GO:0005886">
    <property type="term" value="C:plasma membrane"/>
    <property type="evidence" value="ECO:0007669"/>
    <property type="project" value="UniProtKB-SubCell"/>
</dbReference>
<protein>
    <recommendedName>
        <fullName evidence="10">Type II secretion system protein GspC N-terminal domain-containing protein</fullName>
    </recommendedName>
</protein>
<organism evidence="11 12">
    <name type="scientific">Pseudomonas fluvialis</name>
    <dbReference type="NCBI Taxonomy" id="1793966"/>
    <lineage>
        <taxon>Bacteria</taxon>
        <taxon>Pseudomonadati</taxon>
        <taxon>Pseudomonadota</taxon>
        <taxon>Gammaproteobacteria</taxon>
        <taxon>Pseudomonadales</taxon>
        <taxon>Pseudomonadaceae</taxon>
        <taxon>Pseudomonas</taxon>
    </lineage>
</organism>
<gene>
    <name evidence="11" type="ORF">CW360_06815</name>
</gene>
<dbReference type="AlphaFoldDB" id="A0A2I0CRH7"/>
<feature type="region of interest" description="Disordered" evidence="9">
    <location>
        <begin position="201"/>
        <end position="221"/>
    </location>
</feature>
<keyword evidence="3" id="KW-1003">Cell membrane</keyword>
<comment type="caution">
    <text evidence="11">The sequence shown here is derived from an EMBL/GenBank/DDBJ whole genome shotgun (WGS) entry which is preliminary data.</text>
</comment>
<evidence type="ECO:0000256" key="6">
    <source>
        <dbReference type="ARBA" id="ARBA00022927"/>
    </source>
</evidence>
<evidence type="ECO:0000313" key="12">
    <source>
        <dbReference type="Proteomes" id="UP000242861"/>
    </source>
</evidence>
<evidence type="ECO:0000256" key="2">
    <source>
        <dbReference type="ARBA" id="ARBA00022448"/>
    </source>
</evidence>
<keyword evidence="5" id="KW-0812">Transmembrane</keyword>
<comment type="subcellular location">
    <subcellularLocation>
        <location evidence="1">Cell inner membrane</location>
    </subcellularLocation>
</comment>
<evidence type="ECO:0000256" key="8">
    <source>
        <dbReference type="ARBA" id="ARBA00023136"/>
    </source>
</evidence>
<keyword evidence="2" id="KW-0813">Transport</keyword>
<dbReference type="Pfam" id="PF11356">
    <property type="entry name" value="T2SSC"/>
    <property type="match status" value="1"/>
</dbReference>
<evidence type="ECO:0000259" key="10">
    <source>
        <dbReference type="Pfam" id="PF11356"/>
    </source>
</evidence>
<feature type="region of interest" description="Disordered" evidence="9">
    <location>
        <begin position="167"/>
        <end position="189"/>
    </location>
</feature>
<dbReference type="Proteomes" id="UP000242861">
    <property type="component" value="Unassembled WGS sequence"/>
</dbReference>
<reference evidence="12" key="1">
    <citation type="submission" date="2017-12" db="EMBL/GenBank/DDBJ databases">
        <authorList>
            <person name="Yu X.-Y."/>
        </authorList>
    </citation>
    <scope>NUCLEOTIDE SEQUENCE [LARGE SCALE GENOMIC DNA]</scope>
    <source>
        <strain evidence="12">ZYSR67-Z</strain>
    </source>
</reference>
<dbReference type="InterPro" id="IPR024961">
    <property type="entry name" value="T2SS_GspC_N"/>
</dbReference>
<dbReference type="Gene3D" id="2.30.30.830">
    <property type="match status" value="1"/>
</dbReference>
<evidence type="ECO:0000256" key="9">
    <source>
        <dbReference type="SAM" id="MobiDB-lite"/>
    </source>
</evidence>
<feature type="domain" description="Type II secretion system protein GspC N-terminal" evidence="10">
    <location>
        <begin position="26"/>
        <end position="154"/>
    </location>
</feature>
<dbReference type="GO" id="GO:0015031">
    <property type="term" value="P:protein transport"/>
    <property type="evidence" value="ECO:0007669"/>
    <property type="project" value="UniProtKB-KW"/>
</dbReference>
<proteinExistence type="predicted"/>
<evidence type="ECO:0000256" key="5">
    <source>
        <dbReference type="ARBA" id="ARBA00022692"/>
    </source>
</evidence>
<name>A0A2I0CRH7_9PSED</name>
<evidence type="ECO:0000313" key="11">
    <source>
        <dbReference type="EMBL" id="PKF71738.1"/>
    </source>
</evidence>
<keyword evidence="8" id="KW-0472">Membrane</keyword>
<keyword evidence="6" id="KW-0653">Protein transport</keyword>
<evidence type="ECO:0000256" key="3">
    <source>
        <dbReference type="ARBA" id="ARBA00022475"/>
    </source>
</evidence>
<accession>A0A2I0CRH7</accession>
<keyword evidence="4" id="KW-0997">Cell inner membrane</keyword>
<dbReference type="EMBL" id="PIYS01000009">
    <property type="protein sequence ID" value="PKF71738.1"/>
    <property type="molecule type" value="Genomic_DNA"/>
</dbReference>
<evidence type="ECO:0000256" key="4">
    <source>
        <dbReference type="ARBA" id="ARBA00022519"/>
    </source>
</evidence>
<keyword evidence="7" id="KW-1133">Transmembrane helix</keyword>